<keyword evidence="1" id="KW-0812">Transmembrane</keyword>
<name>A0A1M5JZU2_9BACI</name>
<protein>
    <submittedName>
        <fullName evidence="2">Uncharacterized protein</fullName>
    </submittedName>
</protein>
<dbReference type="Proteomes" id="UP000183988">
    <property type="component" value="Unassembled WGS sequence"/>
</dbReference>
<dbReference type="RefSeq" id="WP_200801072.1">
    <property type="nucleotide sequence ID" value="NZ_FQVW01000034.1"/>
</dbReference>
<gene>
    <name evidence="2" type="ORF">SAMN05216225_103433</name>
</gene>
<feature type="transmembrane region" description="Helical" evidence="1">
    <location>
        <begin position="31"/>
        <end position="51"/>
    </location>
</feature>
<evidence type="ECO:0000313" key="3">
    <source>
        <dbReference type="Proteomes" id="UP000183988"/>
    </source>
</evidence>
<reference evidence="2 3" key="1">
    <citation type="submission" date="2016-11" db="EMBL/GenBank/DDBJ databases">
        <authorList>
            <person name="Jaros S."/>
            <person name="Januszkiewicz K."/>
            <person name="Wedrychowicz H."/>
        </authorList>
    </citation>
    <scope>NUCLEOTIDE SEQUENCE [LARGE SCALE GENOMIC DNA]</scope>
    <source>
        <strain evidence="2 3">IBRC-M 10683</strain>
    </source>
</reference>
<keyword evidence="3" id="KW-1185">Reference proteome</keyword>
<proteinExistence type="predicted"/>
<sequence length="56" mass="6210">MKKVKILFITGLLLFMIGIYVSTFLTTHWVIIGTLLAVLGGFLMGGSSYFLPRDSK</sequence>
<dbReference type="AlphaFoldDB" id="A0A1M5JZU2"/>
<evidence type="ECO:0000256" key="1">
    <source>
        <dbReference type="SAM" id="Phobius"/>
    </source>
</evidence>
<keyword evidence="1" id="KW-0472">Membrane</keyword>
<feature type="transmembrane region" description="Helical" evidence="1">
    <location>
        <begin position="7"/>
        <end position="25"/>
    </location>
</feature>
<evidence type="ECO:0000313" key="2">
    <source>
        <dbReference type="EMBL" id="SHG45905.1"/>
    </source>
</evidence>
<organism evidence="2 3">
    <name type="scientific">Ornithinibacillus halophilus</name>
    <dbReference type="NCBI Taxonomy" id="930117"/>
    <lineage>
        <taxon>Bacteria</taxon>
        <taxon>Bacillati</taxon>
        <taxon>Bacillota</taxon>
        <taxon>Bacilli</taxon>
        <taxon>Bacillales</taxon>
        <taxon>Bacillaceae</taxon>
        <taxon>Ornithinibacillus</taxon>
    </lineage>
</organism>
<accession>A0A1M5JZU2</accession>
<dbReference type="EMBL" id="FQVW01000034">
    <property type="protein sequence ID" value="SHG45905.1"/>
    <property type="molecule type" value="Genomic_DNA"/>
</dbReference>
<keyword evidence="1" id="KW-1133">Transmembrane helix</keyword>
<dbReference type="STRING" id="930117.SAMN05216225_103433"/>